<dbReference type="GO" id="GO:0001786">
    <property type="term" value="F:phosphatidylserine binding"/>
    <property type="evidence" value="ECO:0007669"/>
    <property type="project" value="TreeGrafter"/>
</dbReference>
<feature type="region of interest" description="Disordered" evidence="1">
    <location>
        <begin position="59"/>
        <end position="79"/>
    </location>
</feature>
<proteinExistence type="predicted"/>
<dbReference type="EMBL" id="CAJNOR010001310">
    <property type="protein sequence ID" value="CAF1119010.1"/>
    <property type="molecule type" value="Genomic_DNA"/>
</dbReference>
<reference evidence="4" key="1">
    <citation type="submission" date="2021-02" db="EMBL/GenBank/DDBJ databases">
        <authorList>
            <person name="Nowell W R."/>
        </authorList>
    </citation>
    <scope>NUCLEOTIDE SEQUENCE</scope>
</reference>
<dbReference type="GO" id="GO:0000149">
    <property type="term" value="F:SNARE binding"/>
    <property type="evidence" value="ECO:0007669"/>
    <property type="project" value="TreeGrafter"/>
</dbReference>
<gene>
    <name evidence="4" type="ORF">XAT740_LOCUS19274</name>
</gene>
<name>A0A814QIL2_ADIRI</name>
<dbReference type="Gene3D" id="2.60.40.150">
    <property type="entry name" value="C2 domain"/>
    <property type="match status" value="1"/>
</dbReference>
<dbReference type="GO" id="GO:0005886">
    <property type="term" value="C:plasma membrane"/>
    <property type="evidence" value="ECO:0007669"/>
    <property type="project" value="TreeGrafter"/>
</dbReference>
<keyword evidence="2" id="KW-0472">Membrane</keyword>
<dbReference type="InterPro" id="IPR000008">
    <property type="entry name" value="C2_dom"/>
</dbReference>
<dbReference type="GO" id="GO:0030276">
    <property type="term" value="F:clathrin binding"/>
    <property type="evidence" value="ECO:0007669"/>
    <property type="project" value="TreeGrafter"/>
</dbReference>
<dbReference type="PROSITE" id="PS50004">
    <property type="entry name" value="C2"/>
    <property type="match status" value="1"/>
</dbReference>
<feature type="transmembrane region" description="Helical" evidence="2">
    <location>
        <begin position="6"/>
        <end position="28"/>
    </location>
</feature>
<dbReference type="GO" id="GO:0005544">
    <property type="term" value="F:calcium-dependent phospholipid binding"/>
    <property type="evidence" value="ECO:0007669"/>
    <property type="project" value="TreeGrafter"/>
</dbReference>
<evidence type="ECO:0000313" key="5">
    <source>
        <dbReference type="Proteomes" id="UP000663828"/>
    </source>
</evidence>
<keyword evidence="2" id="KW-1133">Transmembrane helix</keyword>
<comment type="caution">
    <text evidence="4">The sequence shown here is derived from an EMBL/GenBank/DDBJ whole genome shotgun (WGS) entry which is preliminary data.</text>
</comment>
<dbReference type="Proteomes" id="UP000663828">
    <property type="component" value="Unassembled WGS sequence"/>
</dbReference>
<dbReference type="PANTHER" id="PTHR10024">
    <property type="entry name" value="SYNAPTOTAGMIN"/>
    <property type="match status" value="1"/>
</dbReference>
<organism evidence="4 5">
    <name type="scientific">Adineta ricciae</name>
    <name type="common">Rotifer</name>
    <dbReference type="NCBI Taxonomy" id="249248"/>
    <lineage>
        <taxon>Eukaryota</taxon>
        <taxon>Metazoa</taxon>
        <taxon>Spiralia</taxon>
        <taxon>Gnathifera</taxon>
        <taxon>Rotifera</taxon>
        <taxon>Eurotatoria</taxon>
        <taxon>Bdelloidea</taxon>
        <taxon>Adinetida</taxon>
        <taxon>Adinetidae</taxon>
        <taxon>Adineta</taxon>
    </lineage>
</organism>
<evidence type="ECO:0000313" key="4">
    <source>
        <dbReference type="EMBL" id="CAF1119010.1"/>
    </source>
</evidence>
<dbReference type="GO" id="GO:0005509">
    <property type="term" value="F:calcium ion binding"/>
    <property type="evidence" value="ECO:0007669"/>
    <property type="project" value="TreeGrafter"/>
</dbReference>
<accession>A0A814QIL2</accession>
<evidence type="ECO:0000256" key="2">
    <source>
        <dbReference type="SAM" id="Phobius"/>
    </source>
</evidence>
<dbReference type="SUPFAM" id="SSF49562">
    <property type="entry name" value="C2 domain (Calcium/lipid-binding domain, CaLB)"/>
    <property type="match status" value="1"/>
</dbReference>
<dbReference type="AlphaFoldDB" id="A0A814QIL2"/>
<dbReference type="InterPro" id="IPR035892">
    <property type="entry name" value="C2_domain_sf"/>
</dbReference>
<evidence type="ECO:0000259" key="3">
    <source>
        <dbReference type="PROSITE" id="PS50004"/>
    </source>
</evidence>
<feature type="domain" description="C2" evidence="3">
    <location>
        <begin position="134"/>
        <end position="249"/>
    </location>
</feature>
<dbReference type="GO" id="GO:0070382">
    <property type="term" value="C:exocytic vesicle"/>
    <property type="evidence" value="ECO:0007669"/>
    <property type="project" value="TreeGrafter"/>
</dbReference>
<keyword evidence="5" id="KW-1185">Reference proteome</keyword>
<keyword evidence="2" id="KW-0812">Transmembrane</keyword>
<dbReference type="GO" id="GO:0017156">
    <property type="term" value="P:calcium-ion regulated exocytosis"/>
    <property type="evidence" value="ECO:0007669"/>
    <property type="project" value="TreeGrafter"/>
</dbReference>
<protein>
    <recommendedName>
        <fullName evidence="3">C2 domain-containing protein</fullName>
    </recommendedName>
</protein>
<sequence>MMIFSLWGLIIGAILCLSSLITFVSVYLHKRFRRDSVWQASTDVHTVISSEPVSRRSSTSYLVNSEKPSSTSSSSSRSRSASFSEDLSARLQTLPSNPCYRSFTPSNSNSITRWKRSSLGANIRLPMMSNPSSTIPSMKFQLKYDHMVEKLSITIFQTYNYIPMKQTQTMFVILYLLPNEDEPRQTQPSSNGIFNECFQFPLQKSELCNRTVRLTVYTVDSNTRIRNSLGHVFLKLDQFINDKTFSTDILSEYLTPDLQIRTDYLGELVLKSTYLKNQNLIQIRIQQMKHLHIDQTKARIPLRAYFSGQIITSCKQCYWTNTASFLISSLSSIHLDQELNLSIHSQNEQDISCHLRLHFHGLNQIHSHARWHQPLRPNMPASLTVPLVAV</sequence>
<evidence type="ECO:0000256" key="1">
    <source>
        <dbReference type="SAM" id="MobiDB-lite"/>
    </source>
</evidence>